<dbReference type="AlphaFoldDB" id="W4M6V2"/>
<comment type="caution">
    <text evidence="1">The sequence shown here is derived from an EMBL/GenBank/DDBJ whole genome shotgun (WGS) entry which is preliminary data.</text>
</comment>
<accession>W4M6V2</accession>
<proteinExistence type="predicted"/>
<sequence>MLVRILQENLPKVWLIAIKIAYKLETTGVPIL</sequence>
<gene>
    <name evidence="1" type="ORF">ETSY2_21655</name>
</gene>
<reference evidence="1 2" key="1">
    <citation type="journal article" date="2014" name="Nature">
        <title>An environmental bacterial taxon with a large and distinct metabolic repertoire.</title>
        <authorList>
            <person name="Wilson M.C."/>
            <person name="Mori T."/>
            <person name="Ruckert C."/>
            <person name="Uria A.R."/>
            <person name="Helf M.J."/>
            <person name="Takada K."/>
            <person name="Gernert C."/>
            <person name="Steffens U.A."/>
            <person name="Heycke N."/>
            <person name="Schmitt S."/>
            <person name="Rinke C."/>
            <person name="Helfrich E.J."/>
            <person name="Brachmann A.O."/>
            <person name="Gurgui C."/>
            <person name="Wakimoto T."/>
            <person name="Kracht M."/>
            <person name="Crusemann M."/>
            <person name="Hentschel U."/>
            <person name="Abe I."/>
            <person name="Matsunaga S."/>
            <person name="Kalinowski J."/>
            <person name="Takeyama H."/>
            <person name="Piel J."/>
        </authorList>
    </citation>
    <scope>NUCLEOTIDE SEQUENCE [LARGE SCALE GENOMIC DNA]</scope>
    <source>
        <strain evidence="2">TSY2</strain>
    </source>
</reference>
<evidence type="ECO:0000313" key="2">
    <source>
        <dbReference type="Proteomes" id="UP000019140"/>
    </source>
</evidence>
<evidence type="ECO:0000313" key="1">
    <source>
        <dbReference type="EMBL" id="ETX05666.1"/>
    </source>
</evidence>
<protein>
    <submittedName>
        <fullName evidence="1">Uncharacterized protein</fullName>
    </submittedName>
</protein>
<name>W4M6V2_9BACT</name>
<organism evidence="1 2">
    <name type="scientific">Candidatus Entotheonella gemina</name>
    <dbReference type="NCBI Taxonomy" id="1429439"/>
    <lineage>
        <taxon>Bacteria</taxon>
        <taxon>Pseudomonadati</taxon>
        <taxon>Nitrospinota/Tectimicrobiota group</taxon>
        <taxon>Candidatus Tectimicrobiota</taxon>
        <taxon>Candidatus Entotheonellia</taxon>
        <taxon>Candidatus Entotheonellales</taxon>
        <taxon>Candidatus Entotheonellaceae</taxon>
        <taxon>Candidatus Entotheonella</taxon>
    </lineage>
</organism>
<keyword evidence="2" id="KW-1185">Reference proteome</keyword>
<dbReference type="Proteomes" id="UP000019140">
    <property type="component" value="Unassembled WGS sequence"/>
</dbReference>
<dbReference type="EMBL" id="AZHX01000902">
    <property type="protein sequence ID" value="ETX05666.1"/>
    <property type="molecule type" value="Genomic_DNA"/>
</dbReference>
<dbReference type="HOGENOM" id="CLU_3388637_0_0_7"/>